<evidence type="ECO:0000313" key="4">
    <source>
        <dbReference type="WBParaSite" id="TCNE_0000345101-mRNA-1"/>
    </source>
</evidence>
<evidence type="ECO:0000313" key="3">
    <source>
        <dbReference type="Proteomes" id="UP000050794"/>
    </source>
</evidence>
<feature type="region of interest" description="Disordered" evidence="1">
    <location>
        <begin position="16"/>
        <end position="35"/>
    </location>
</feature>
<dbReference type="EMBL" id="UYWY01004435">
    <property type="protein sequence ID" value="VDM29168.1"/>
    <property type="molecule type" value="Genomic_DNA"/>
</dbReference>
<dbReference type="AlphaFoldDB" id="A0A183U4N1"/>
<evidence type="ECO:0000256" key="1">
    <source>
        <dbReference type="SAM" id="MobiDB-lite"/>
    </source>
</evidence>
<protein>
    <submittedName>
        <fullName evidence="4">CCHC-type domain-containing protein</fullName>
    </submittedName>
</protein>
<keyword evidence="3" id="KW-1185">Reference proteome</keyword>
<dbReference type="PANTHER" id="PTHR22954">
    <property type="entry name" value="RETROVIRAL PROTEASE-RELATED"/>
    <property type="match status" value="1"/>
</dbReference>
<proteinExistence type="predicted"/>
<dbReference type="Proteomes" id="UP000050794">
    <property type="component" value="Unassembled WGS sequence"/>
</dbReference>
<organism evidence="3 4">
    <name type="scientific">Toxocara canis</name>
    <name type="common">Canine roundworm</name>
    <dbReference type="NCBI Taxonomy" id="6265"/>
    <lineage>
        <taxon>Eukaryota</taxon>
        <taxon>Metazoa</taxon>
        <taxon>Ecdysozoa</taxon>
        <taxon>Nematoda</taxon>
        <taxon>Chromadorea</taxon>
        <taxon>Rhabditida</taxon>
        <taxon>Spirurina</taxon>
        <taxon>Ascaridomorpha</taxon>
        <taxon>Ascaridoidea</taxon>
        <taxon>Toxocaridae</taxon>
        <taxon>Toxocara</taxon>
    </lineage>
</organism>
<dbReference type="Pfam" id="PF03564">
    <property type="entry name" value="DUF1759"/>
    <property type="match status" value="1"/>
</dbReference>
<evidence type="ECO:0000313" key="2">
    <source>
        <dbReference type="EMBL" id="VDM29168.1"/>
    </source>
</evidence>
<dbReference type="WBParaSite" id="TCNE_0000345101-mRNA-1">
    <property type="protein sequence ID" value="TCNE_0000345101-mRNA-1"/>
    <property type="gene ID" value="TCNE_0000345101"/>
</dbReference>
<name>A0A183U4N1_TOXCA</name>
<feature type="compositionally biased region" description="Low complexity" evidence="1">
    <location>
        <begin position="18"/>
        <end position="35"/>
    </location>
</feature>
<sequence>RIDSTIRTRINSGVYRQTSPTSIPTTSTPSTSQAPSVHLPKLELSIFSGKPFAWFELWDIFEATVDRHPHLSPVEKLIYLISCLRGEAKESVSGYQLIDANYQPVINTLRTLYGDEDEVGRFLQVELRHLPTPAHNSRGLLHYYNESSRILNHMQLAGLDVENAHVLFDLEDHLPETTKRYIYMEKLRTPNWTTDLFKSTLLAEIRIRFQTVEQRQQRTEELGICPKCFKKGHAQRDCRGPPCLICKKSTQQSTLSAKCTTNSSNSKCCRHCCTLC</sequence>
<dbReference type="InterPro" id="IPR005312">
    <property type="entry name" value="DUF1759"/>
</dbReference>
<reference evidence="4" key="1">
    <citation type="submission" date="2016-06" db="UniProtKB">
        <authorList>
            <consortium name="WormBaseParasite"/>
        </authorList>
    </citation>
    <scope>IDENTIFICATION</scope>
</reference>
<accession>A0A183U4N1</accession>
<reference evidence="2 3" key="2">
    <citation type="submission" date="2018-11" db="EMBL/GenBank/DDBJ databases">
        <authorList>
            <consortium name="Pathogen Informatics"/>
        </authorList>
    </citation>
    <scope>NUCLEOTIDE SEQUENCE [LARGE SCALE GENOMIC DNA]</scope>
</reference>
<dbReference type="PANTHER" id="PTHR22954:SF3">
    <property type="entry name" value="PROTEIN CBG08539"/>
    <property type="match status" value="1"/>
</dbReference>
<gene>
    <name evidence="2" type="ORF">TCNE_LOCUS3451</name>
</gene>